<feature type="compositionally biased region" description="Basic and acidic residues" evidence="1">
    <location>
        <begin position="17"/>
        <end position="100"/>
    </location>
</feature>
<proteinExistence type="predicted"/>
<protein>
    <submittedName>
        <fullName evidence="2">Major head protein</fullName>
    </submittedName>
</protein>
<accession>A0A8S5UE76</accession>
<dbReference type="Pfam" id="PF14265">
    <property type="entry name" value="DUF4355"/>
    <property type="match status" value="1"/>
</dbReference>
<evidence type="ECO:0000256" key="1">
    <source>
        <dbReference type="SAM" id="MobiDB-lite"/>
    </source>
</evidence>
<sequence length="219" mass="24601">MKKKLNYWTQLFEDSTDDTKGADTKNTDTKSTDDSKDSKAGGDSKDDSKGDEKKGEPEKKYTDEDVNRIVQERLKREREKNDEAKKLEGMSAQERAEHERDALKKELDELKKADALNKMAQEARKMLSNEKINVSDGLVNMMVTSEAKTTKENVDNFVKMFKAAVQDAVKDSLRGKAPATGGSSTLTRAELDKKLAEIASPVERQRLIAQHIDLFTKGK</sequence>
<reference evidence="2" key="1">
    <citation type="journal article" date="2021" name="Proc. Natl. Acad. Sci. U.S.A.">
        <title>A Catalog of Tens of Thousands of Viruses from Human Metagenomes Reveals Hidden Associations with Chronic Diseases.</title>
        <authorList>
            <person name="Tisza M.J."/>
            <person name="Buck C.B."/>
        </authorList>
    </citation>
    <scope>NUCLEOTIDE SEQUENCE</scope>
    <source>
        <strain evidence="2">CtJLm32</strain>
    </source>
</reference>
<name>A0A8S5UE76_9CAUD</name>
<feature type="region of interest" description="Disordered" evidence="1">
    <location>
        <begin position="1"/>
        <end position="100"/>
    </location>
</feature>
<organism evidence="2">
    <name type="scientific">Siphoviridae sp. ctJLm32</name>
    <dbReference type="NCBI Taxonomy" id="2825431"/>
    <lineage>
        <taxon>Viruses</taxon>
        <taxon>Duplodnaviria</taxon>
        <taxon>Heunggongvirae</taxon>
        <taxon>Uroviricota</taxon>
        <taxon>Caudoviricetes</taxon>
    </lineage>
</organism>
<dbReference type="EMBL" id="BK016072">
    <property type="protein sequence ID" value="DAF92777.1"/>
    <property type="molecule type" value="Genomic_DNA"/>
</dbReference>
<evidence type="ECO:0000313" key="2">
    <source>
        <dbReference type="EMBL" id="DAF92777.1"/>
    </source>
</evidence>
<dbReference type="InterPro" id="IPR025580">
    <property type="entry name" value="Gp46"/>
</dbReference>